<organism evidence="1 2">
    <name type="scientific">Brassica napus</name>
    <name type="common">Rape</name>
    <dbReference type="NCBI Taxonomy" id="3708"/>
    <lineage>
        <taxon>Eukaryota</taxon>
        <taxon>Viridiplantae</taxon>
        <taxon>Streptophyta</taxon>
        <taxon>Embryophyta</taxon>
        <taxon>Tracheophyta</taxon>
        <taxon>Spermatophyta</taxon>
        <taxon>Magnoliopsida</taxon>
        <taxon>eudicotyledons</taxon>
        <taxon>Gunneridae</taxon>
        <taxon>Pentapetalae</taxon>
        <taxon>rosids</taxon>
        <taxon>malvids</taxon>
        <taxon>Brassicales</taxon>
        <taxon>Brassicaceae</taxon>
        <taxon>Brassiceae</taxon>
        <taxon>Brassica</taxon>
    </lineage>
</organism>
<comment type="caution">
    <text evidence="1">The sequence shown here is derived from an EMBL/GenBank/DDBJ whole genome shotgun (WGS) entry which is preliminary data.</text>
</comment>
<sequence length="429" mass="49560">MTVPLLENGYILEDIRPFQRLRLRSRKATLNDCTCFLRPGIDVCVLYPLHEDDLEPVWIDARIVSIERKPHESECTCEIYVKIYIDQGCIGMEGQRINRDSVIIGLNQISILQKFYKEQSGDQFYRWKFSEDCTTLMKTRLSTVQTKMVYEIVTDEASSSSLSSMNITVEDGVSLSKVVMFNPADIVDLEVNQETELYSEEDDVVELRRSKRRVMRPDRYTGCDYQLDTNDGWVRMMPYRFEKLDVVSMEDEYYYYEEEDSGHEEDDDTQMIYKKRGRELGRKEKFGLTVIPFTPVFDPIPLEQFGLNANSLDQGGGFSRNQYFDDIENYRSKSAKFGKKATEMEEMMESDLCWKGPNHVVKSVQNTSNQIIIAVSCSKDKCSDEPKVYKKVTLSAGAYNKLIDAYMSNIDSTIASLNEPASVVDQWRS</sequence>
<dbReference type="Proteomes" id="UP000824890">
    <property type="component" value="Unassembled WGS sequence"/>
</dbReference>
<name>A0ABQ7X4N3_BRANA</name>
<keyword evidence="2" id="KW-1185">Reference proteome</keyword>
<protein>
    <submittedName>
        <fullName evidence="1">Uncharacterized protein</fullName>
    </submittedName>
</protein>
<accession>A0ABQ7X4N3</accession>
<proteinExistence type="predicted"/>
<evidence type="ECO:0000313" key="2">
    <source>
        <dbReference type="Proteomes" id="UP000824890"/>
    </source>
</evidence>
<reference evidence="1 2" key="1">
    <citation type="submission" date="2021-05" db="EMBL/GenBank/DDBJ databases">
        <title>Genome Assembly of Synthetic Allotetraploid Brassica napus Reveals Homoeologous Exchanges between Subgenomes.</title>
        <authorList>
            <person name="Davis J.T."/>
        </authorList>
    </citation>
    <scope>NUCLEOTIDE SEQUENCE [LARGE SCALE GENOMIC DNA]</scope>
    <source>
        <strain evidence="2">cv. Da-Ae</strain>
        <tissue evidence="1">Seedling</tissue>
    </source>
</reference>
<evidence type="ECO:0000313" key="1">
    <source>
        <dbReference type="EMBL" id="KAH0850894.1"/>
    </source>
</evidence>
<gene>
    <name evidence="1" type="ORF">HID58_095146</name>
</gene>
<dbReference type="EMBL" id="JAGKQM010001900">
    <property type="protein sequence ID" value="KAH0850894.1"/>
    <property type="molecule type" value="Genomic_DNA"/>
</dbReference>